<accession>A0A178MHT8</accession>
<sequence length="181" mass="19783">MVFTAGGAEDAERKGGKERGPLARQETPDGSFTAGVAEDAERKGARSAGRSPAKRPRMEVLPPGSPRTRRGRGQGARAARLPRDPGWKFYRRGRRGRGGRLVLPVRWRCFSGPNMVFEFVIAQAALPLTLQGRTEPMSADAVDGFELSRFTLTPSPSPVTRERGGQRRALRHHTAINGLLD</sequence>
<dbReference type="AlphaFoldDB" id="A0A178MHT8"/>
<evidence type="ECO:0000256" key="1">
    <source>
        <dbReference type="SAM" id="MobiDB-lite"/>
    </source>
</evidence>
<reference evidence="2 3" key="1">
    <citation type="submission" date="2016-04" db="EMBL/GenBank/DDBJ databases">
        <title>Chloroflexus islandicus sp. nov., a thermophilic filamentous anoxygenic phototrophic bacterium from geyser Strokkur (Iceland).</title>
        <authorList>
            <person name="Gaisin V.A."/>
            <person name="Kalashnikov A.M."/>
            <person name="Sukhacheva M.V."/>
            <person name="Grouzdev D.S."/>
            <person name="Ivanov T.M."/>
            <person name="Kuznetsov B."/>
            <person name="Gorlenko V.M."/>
        </authorList>
    </citation>
    <scope>NUCLEOTIDE SEQUENCE [LARGE SCALE GENOMIC DNA]</scope>
    <source>
        <strain evidence="3">isl-2</strain>
    </source>
</reference>
<dbReference type="Proteomes" id="UP000078287">
    <property type="component" value="Unassembled WGS sequence"/>
</dbReference>
<feature type="region of interest" description="Disordered" evidence="1">
    <location>
        <begin position="1"/>
        <end position="82"/>
    </location>
</feature>
<dbReference type="EMBL" id="LWQS01000035">
    <property type="protein sequence ID" value="OAN47688.1"/>
    <property type="molecule type" value="Genomic_DNA"/>
</dbReference>
<feature type="compositionally biased region" description="Basic and acidic residues" evidence="1">
    <location>
        <begin position="10"/>
        <end position="21"/>
    </location>
</feature>
<organism evidence="2 3">
    <name type="scientific">Chloroflexus islandicus</name>
    <dbReference type="NCBI Taxonomy" id="1707952"/>
    <lineage>
        <taxon>Bacteria</taxon>
        <taxon>Bacillati</taxon>
        <taxon>Chloroflexota</taxon>
        <taxon>Chloroflexia</taxon>
        <taxon>Chloroflexales</taxon>
        <taxon>Chloroflexineae</taxon>
        <taxon>Chloroflexaceae</taxon>
        <taxon>Chloroflexus</taxon>
    </lineage>
</organism>
<evidence type="ECO:0000313" key="3">
    <source>
        <dbReference type="Proteomes" id="UP000078287"/>
    </source>
</evidence>
<comment type="caution">
    <text evidence="2">The sequence shown here is derived from an EMBL/GenBank/DDBJ whole genome shotgun (WGS) entry which is preliminary data.</text>
</comment>
<keyword evidence="3" id="KW-1185">Reference proteome</keyword>
<proteinExistence type="predicted"/>
<gene>
    <name evidence="2" type="ORF">A6A03_09585</name>
</gene>
<protein>
    <submittedName>
        <fullName evidence="2">Uncharacterized protein</fullName>
    </submittedName>
</protein>
<evidence type="ECO:0000313" key="2">
    <source>
        <dbReference type="EMBL" id="OAN47688.1"/>
    </source>
</evidence>
<name>A0A178MHT8_9CHLR</name>